<feature type="signal peptide" evidence="1">
    <location>
        <begin position="1"/>
        <end position="26"/>
    </location>
</feature>
<keyword evidence="1" id="KW-0732">Signal</keyword>
<feature type="chain" id="PRO_5047058172" evidence="1">
    <location>
        <begin position="27"/>
        <end position="137"/>
    </location>
</feature>
<sequence>MKRIAFAALATATVAAALLSAPSLQAREKLTGEQKLAKMLEGREAGKPLSCIPLFDTRDLKVIDKTAIVYGSGKTIYVNRPTNADTLDSDDVLVTELHSSQLCRLDTVRMHDRSSHFFSGFVGLNDFVPYTKVAAKH</sequence>
<evidence type="ECO:0000256" key="1">
    <source>
        <dbReference type="SAM" id="SignalP"/>
    </source>
</evidence>
<name>A0ABT5WXE9_9SPHN</name>
<dbReference type="Proteomes" id="UP001216253">
    <property type="component" value="Unassembled WGS sequence"/>
</dbReference>
<keyword evidence="3" id="KW-1185">Reference proteome</keyword>
<protein>
    <submittedName>
        <fullName evidence="2">Uncharacterized protein</fullName>
    </submittedName>
</protein>
<dbReference type="RefSeq" id="WP_275230675.1">
    <property type="nucleotide sequence ID" value="NZ_JARESE010000089.1"/>
</dbReference>
<accession>A0ABT5WXE9</accession>
<gene>
    <name evidence="2" type="ORF">PYV00_22935</name>
</gene>
<organism evidence="2 3">
    <name type="scientific">Novosphingobium album</name>
    <name type="common">ex Liu et al. 2023</name>
    <dbReference type="NCBI Taxonomy" id="3031130"/>
    <lineage>
        <taxon>Bacteria</taxon>
        <taxon>Pseudomonadati</taxon>
        <taxon>Pseudomonadota</taxon>
        <taxon>Alphaproteobacteria</taxon>
        <taxon>Sphingomonadales</taxon>
        <taxon>Sphingomonadaceae</taxon>
        <taxon>Novosphingobium</taxon>
    </lineage>
</organism>
<evidence type="ECO:0000313" key="3">
    <source>
        <dbReference type="Proteomes" id="UP001216253"/>
    </source>
</evidence>
<reference evidence="2 3" key="1">
    <citation type="submission" date="2023-03" db="EMBL/GenBank/DDBJ databases">
        <title>NovoSphingobium album sp. nov. isolated from polycyclic aromatic hydrocarbons- and heavy-metal polluted soil.</title>
        <authorList>
            <person name="Liu Z."/>
            <person name="Wang K."/>
        </authorList>
    </citation>
    <scope>NUCLEOTIDE SEQUENCE [LARGE SCALE GENOMIC DNA]</scope>
    <source>
        <strain evidence="2 3">H3SJ31-1</strain>
    </source>
</reference>
<proteinExistence type="predicted"/>
<dbReference type="EMBL" id="JARESE010000089">
    <property type="protein sequence ID" value="MDE8654557.1"/>
    <property type="molecule type" value="Genomic_DNA"/>
</dbReference>
<evidence type="ECO:0000313" key="2">
    <source>
        <dbReference type="EMBL" id="MDE8654557.1"/>
    </source>
</evidence>
<comment type="caution">
    <text evidence="2">The sequence shown here is derived from an EMBL/GenBank/DDBJ whole genome shotgun (WGS) entry which is preliminary data.</text>
</comment>